<name>A0A0F9V920_9ZZZZ</name>
<dbReference type="SUPFAM" id="SSF54060">
    <property type="entry name" value="His-Me finger endonucleases"/>
    <property type="match status" value="1"/>
</dbReference>
<sequence>MKCKMNKCNNLATRRKLCEKHYMRWHRWGSPNITHRASTGSGYICKVYGYKIITINGHQVREHRYLMEQHLGRPLTDSEETHHINGNKIDNRIKNMKILTKSKHTSLHHTKGFIGKHSRECSKCRITKPYTQFFRDTTNIFKHKSYCKKCYKISRKHRTTS</sequence>
<dbReference type="InterPro" id="IPR003615">
    <property type="entry name" value="HNH_nuc"/>
</dbReference>
<feature type="domain" description="HNH nuclease" evidence="1">
    <location>
        <begin position="63"/>
        <end position="104"/>
    </location>
</feature>
<organism evidence="2">
    <name type="scientific">marine sediment metagenome</name>
    <dbReference type="NCBI Taxonomy" id="412755"/>
    <lineage>
        <taxon>unclassified sequences</taxon>
        <taxon>metagenomes</taxon>
        <taxon>ecological metagenomes</taxon>
    </lineage>
</organism>
<dbReference type="EMBL" id="LAZR01000412">
    <property type="protein sequence ID" value="KKN70066.1"/>
    <property type="molecule type" value="Genomic_DNA"/>
</dbReference>
<dbReference type="InterPro" id="IPR044925">
    <property type="entry name" value="His-Me_finger_sf"/>
</dbReference>
<accession>A0A0F9V920</accession>
<dbReference type="Gene3D" id="3.90.75.20">
    <property type="match status" value="1"/>
</dbReference>
<gene>
    <name evidence="2" type="ORF">LCGC14_0435130</name>
</gene>
<dbReference type="AlphaFoldDB" id="A0A0F9V920"/>
<proteinExistence type="predicted"/>
<protein>
    <recommendedName>
        <fullName evidence="1">HNH nuclease domain-containing protein</fullName>
    </recommendedName>
</protein>
<reference evidence="2" key="1">
    <citation type="journal article" date="2015" name="Nature">
        <title>Complex archaea that bridge the gap between prokaryotes and eukaryotes.</title>
        <authorList>
            <person name="Spang A."/>
            <person name="Saw J.H."/>
            <person name="Jorgensen S.L."/>
            <person name="Zaremba-Niedzwiedzka K."/>
            <person name="Martijn J."/>
            <person name="Lind A.E."/>
            <person name="van Eijk R."/>
            <person name="Schleper C."/>
            <person name="Guy L."/>
            <person name="Ettema T.J."/>
        </authorList>
    </citation>
    <scope>NUCLEOTIDE SEQUENCE</scope>
</reference>
<evidence type="ECO:0000313" key="2">
    <source>
        <dbReference type="EMBL" id="KKN70066.1"/>
    </source>
</evidence>
<evidence type="ECO:0000259" key="1">
    <source>
        <dbReference type="Pfam" id="PF13392"/>
    </source>
</evidence>
<comment type="caution">
    <text evidence="2">The sequence shown here is derived from an EMBL/GenBank/DDBJ whole genome shotgun (WGS) entry which is preliminary data.</text>
</comment>
<dbReference type="Pfam" id="PF13392">
    <property type="entry name" value="HNH_3"/>
    <property type="match status" value="1"/>
</dbReference>